<keyword evidence="5 8" id="KW-0103">Bromodomain</keyword>
<feature type="domain" description="Bromo" evidence="10">
    <location>
        <begin position="59"/>
        <end position="129"/>
    </location>
</feature>
<feature type="region of interest" description="Disordered" evidence="9">
    <location>
        <begin position="488"/>
        <end position="513"/>
    </location>
</feature>
<evidence type="ECO:0000256" key="9">
    <source>
        <dbReference type="SAM" id="MobiDB-lite"/>
    </source>
</evidence>
<dbReference type="SMART" id="SM00297">
    <property type="entry name" value="BROMO"/>
    <property type="match status" value="2"/>
</dbReference>
<evidence type="ECO:0000313" key="11">
    <source>
        <dbReference type="EMBL" id="KAF6820830.1"/>
    </source>
</evidence>
<feature type="domain" description="Bromo" evidence="10">
    <location>
        <begin position="308"/>
        <end position="391"/>
    </location>
</feature>
<feature type="region of interest" description="Disordered" evidence="9">
    <location>
        <begin position="1"/>
        <end position="36"/>
    </location>
</feature>
<dbReference type="GO" id="GO:0006338">
    <property type="term" value="P:chromatin remodeling"/>
    <property type="evidence" value="ECO:0007669"/>
    <property type="project" value="InterPro"/>
</dbReference>
<organism evidence="11 12">
    <name type="scientific">Colletotrichum sojae</name>
    <dbReference type="NCBI Taxonomy" id="2175907"/>
    <lineage>
        <taxon>Eukaryota</taxon>
        <taxon>Fungi</taxon>
        <taxon>Dikarya</taxon>
        <taxon>Ascomycota</taxon>
        <taxon>Pezizomycotina</taxon>
        <taxon>Sordariomycetes</taxon>
        <taxon>Hypocreomycetidae</taxon>
        <taxon>Glomerellales</taxon>
        <taxon>Glomerellaceae</taxon>
        <taxon>Colletotrichum</taxon>
        <taxon>Colletotrichum orchidearum species complex</taxon>
    </lineage>
</organism>
<feature type="region of interest" description="Disordered" evidence="9">
    <location>
        <begin position="422"/>
        <end position="468"/>
    </location>
</feature>
<dbReference type="PROSITE" id="PS50014">
    <property type="entry name" value="BROMODOMAIN_2"/>
    <property type="match status" value="2"/>
</dbReference>
<evidence type="ECO:0000259" key="10">
    <source>
        <dbReference type="PROSITE" id="PS50014"/>
    </source>
</evidence>
<evidence type="ECO:0000256" key="4">
    <source>
        <dbReference type="ARBA" id="ARBA00023015"/>
    </source>
</evidence>
<feature type="compositionally biased region" description="Polar residues" evidence="9">
    <location>
        <begin position="424"/>
        <end position="437"/>
    </location>
</feature>
<name>A0A8H6JXZ9_9PEZI</name>
<evidence type="ECO:0000256" key="1">
    <source>
        <dbReference type="ARBA" id="ARBA00004123"/>
    </source>
</evidence>
<keyword evidence="4" id="KW-0805">Transcription regulation</keyword>
<dbReference type="PRINTS" id="PR00503">
    <property type="entry name" value="BROMODOMAIN"/>
</dbReference>
<reference evidence="11 12" key="1">
    <citation type="journal article" date="2020" name="Phytopathology">
        <title>Genome Sequence Resources of Colletotrichum truncatum, C. plurivorum, C. musicola, and C. sojae: Four Species Pathogenic to Soybean (Glycine max).</title>
        <authorList>
            <person name="Rogerio F."/>
            <person name="Boufleur T.R."/>
            <person name="Ciampi-Guillardi M."/>
            <person name="Sukno S.A."/>
            <person name="Thon M.R."/>
            <person name="Massola Junior N.S."/>
            <person name="Baroncelli R."/>
        </authorList>
    </citation>
    <scope>NUCLEOTIDE SEQUENCE [LARGE SCALE GENOMIC DNA]</scope>
    <source>
        <strain evidence="11 12">LFN0009</strain>
    </source>
</reference>
<comment type="subcellular location">
    <subcellularLocation>
        <location evidence="1">Nucleus</location>
    </subcellularLocation>
</comment>
<keyword evidence="6" id="KW-0804">Transcription</keyword>
<dbReference type="CDD" id="cd04369">
    <property type="entry name" value="Bromodomain"/>
    <property type="match status" value="2"/>
</dbReference>
<keyword evidence="3" id="KW-0156">Chromatin regulator</keyword>
<evidence type="ECO:0000256" key="2">
    <source>
        <dbReference type="ARBA" id="ARBA00022737"/>
    </source>
</evidence>
<evidence type="ECO:0000256" key="8">
    <source>
        <dbReference type="PROSITE-ProRule" id="PRU00035"/>
    </source>
</evidence>
<feature type="compositionally biased region" description="Basic and acidic residues" evidence="9">
    <location>
        <begin position="16"/>
        <end position="36"/>
    </location>
</feature>
<accession>A0A8H6JXZ9</accession>
<dbReference type="InterPro" id="IPR054551">
    <property type="entry name" value="RSC4_Ig-like"/>
</dbReference>
<feature type="compositionally biased region" description="Acidic residues" evidence="9">
    <location>
        <begin position="168"/>
        <end position="179"/>
    </location>
</feature>
<keyword evidence="7" id="KW-0539">Nucleus</keyword>
<feature type="compositionally biased region" description="Low complexity" evidence="9">
    <location>
        <begin position="490"/>
        <end position="503"/>
    </location>
</feature>
<sequence length="715" mass="79395">MDHKRKAAAGNGATEADERAAKRQRLTEKYDLSKQETVESTTEHGLFFLEQIRRTADKSGRKVAGYFEKLPPKESNPDYYKKMRMPISLSMIERKLNNGEFSTLTDLESYFKRMVTNAKEYYPRHSQIFEDAERVRKALSNFMTKTNPAYSRGGYTAVPTPLPADGDVRDEVEEEDEDNVTPVKNNRRKSQTTTKPAEQQAEDGDEDQDDDEDEDEDAEADDDDEENGDDDAEGEEDDDDEASQSSKPTAIIIRRGSGRPSRNVTPRKSKGRNTTPSRPDCEYEDVPYKGLNFQAAQEKIVEEMLRKREEDAVEPYFELFVNLPPRSLKDYYRVVKEPLSIKKLQKAVKGVKGRNEATGTSEFKNWSAFEETASLLWKNAFFYNEEGSEVYEQAEELKDFFMNELKQAKAVVPEPTQPKIKLKVQQSAAEQPTTSKKITIHVGGKSDSADSPAPAVPQSAGSQASDNALNGASRQVATPALPAAMERIRSTSVASPSPSVTNNVKREDAARQSPAVIPGQAVTPSAFPPPAAGQAALSNAHFQPIGAPPKAQPNGIQQPPKPTWDQRLRAPGKGAADALISSLKVQTHPMINAERRFEITLTPLEKETQQSVTVHMPANQLRIQIIPTIPAFLEQEGRQWRLWVSINRHIIHPAHAVPGQVVPPGARVFEAQLLAGNLNHIEVHVAAALPKGQKSPNGEDFEVEQMTVLANVVRN</sequence>
<dbReference type="PANTHER" id="PTHR16062">
    <property type="entry name" value="SWI/SNF-RELATED"/>
    <property type="match status" value="1"/>
</dbReference>
<proteinExistence type="predicted"/>
<dbReference type="InterPro" id="IPR001487">
    <property type="entry name" value="Bromodomain"/>
</dbReference>
<dbReference type="PANTHER" id="PTHR16062:SF19">
    <property type="entry name" value="PROTEIN POLYBROMO-1"/>
    <property type="match status" value="1"/>
</dbReference>
<dbReference type="FunFam" id="1.20.920.10:FF:000083">
    <property type="entry name" value="WGS project CABT00000000 data, contig 2.8"/>
    <property type="match status" value="1"/>
</dbReference>
<protein>
    <submittedName>
        <fullName evidence="11">Bromodomain containing protein</fullName>
    </submittedName>
</protein>
<evidence type="ECO:0000256" key="6">
    <source>
        <dbReference type="ARBA" id="ARBA00023163"/>
    </source>
</evidence>
<comment type="caution">
    <text evidence="11">The sequence shown here is derived from an EMBL/GenBank/DDBJ whole genome shotgun (WGS) entry which is preliminary data.</text>
</comment>
<feature type="compositionally biased region" description="Polar residues" evidence="9">
    <location>
        <begin position="459"/>
        <end position="468"/>
    </location>
</feature>
<dbReference type="InterPro" id="IPR036427">
    <property type="entry name" value="Bromodomain-like_sf"/>
</dbReference>
<keyword evidence="2" id="KW-0677">Repeat</keyword>
<dbReference type="GO" id="GO:0006368">
    <property type="term" value="P:transcription elongation by RNA polymerase II"/>
    <property type="evidence" value="ECO:0007669"/>
    <property type="project" value="TreeGrafter"/>
</dbReference>
<dbReference type="Proteomes" id="UP000652219">
    <property type="component" value="Unassembled WGS sequence"/>
</dbReference>
<dbReference type="Pfam" id="PF00439">
    <property type="entry name" value="Bromodomain"/>
    <property type="match status" value="2"/>
</dbReference>
<dbReference type="SUPFAM" id="SSF47370">
    <property type="entry name" value="Bromodomain"/>
    <property type="match status" value="2"/>
</dbReference>
<dbReference type="Pfam" id="PF22994">
    <property type="entry name" value="RSC4_Ig_like"/>
    <property type="match status" value="1"/>
</dbReference>
<evidence type="ECO:0000256" key="5">
    <source>
        <dbReference type="ARBA" id="ARBA00023117"/>
    </source>
</evidence>
<feature type="compositionally biased region" description="Low complexity" evidence="9">
    <location>
        <begin position="251"/>
        <end position="262"/>
    </location>
</feature>
<gene>
    <name evidence="11" type="ORF">CSOJ01_00674</name>
</gene>
<dbReference type="Gene3D" id="1.20.920.10">
    <property type="entry name" value="Bromodomain-like"/>
    <property type="match status" value="2"/>
</dbReference>
<dbReference type="GO" id="GO:0003682">
    <property type="term" value="F:chromatin binding"/>
    <property type="evidence" value="ECO:0007669"/>
    <property type="project" value="TreeGrafter"/>
</dbReference>
<feature type="region of interest" description="Disordered" evidence="9">
    <location>
        <begin position="145"/>
        <end position="285"/>
    </location>
</feature>
<dbReference type="InterPro" id="IPR037382">
    <property type="entry name" value="Rsc/polybromo"/>
</dbReference>
<dbReference type="GO" id="GO:0016586">
    <property type="term" value="C:RSC-type complex"/>
    <property type="evidence" value="ECO:0007669"/>
    <property type="project" value="InterPro"/>
</dbReference>
<evidence type="ECO:0000256" key="3">
    <source>
        <dbReference type="ARBA" id="ARBA00022853"/>
    </source>
</evidence>
<dbReference type="AlphaFoldDB" id="A0A8H6JXZ9"/>
<evidence type="ECO:0000256" key="7">
    <source>
        <dbReference type="ARBA" id="ARBA00023242"/>
    </source>
</evidence>
<keyword evidence="12" id="KW-1185">Reference proteome</keyword>
<evidence type="ECO:0000313" key="12">
    <source>
        <dbReference type="Proteomes" id="UP000652219"/>
    </source>
</evidence>
<feature type="compositionally biased region" description="Acidic residues" evidence="9">
    <location>
        <begin position="200"/>
        <end position="242"/>
    </location>
</feature>
<feature type="region of interest" description="Disordered" evidence="9">
    <location>
        <begin position="542"/>
        <end position="572"/>
    </location>
</feature>
<dbReference type="EMBL" id="WIGN01000004">
    <property type="protein sequence ID" value="KAF6820830.1"/>
    <property type="molecule type" value="Genomic_DNA"/>
</dbReference>